<evidence type="ECO:0000256" key="4">
    <source>
        <dbReference type="ARBA" id="ARBA00022679"/>
    </source>
</evidence>
<keyword evidence="8" id="KW-0902">Two-component regulatory system</keyword>
<evidence type="ECO:0000313" key="13">
    <source>
        <dbReference type="Proteomes" id="UP000567795"/>
    </source>
</evidence>
<keyword evidence="5" id="KW-0547">Nucleotide-binding</keyword>
<feature type="region of interest" description="Disordered" evidence="9">
    <location>
        <begin position="1"/>
        <end position="20"/>
    </location>
</feature>
<dbReference type="InterPro" id="IPR036890">
    <property type="entry name" value="HATPase_C_sf"/>
</dbReference>
<dbReference type="AlphaFoldDB" id="A0A852ZZ76"/>
<dbReference type="SMART" id="SM00387">
    <property type="entry name" value="HATPase_c"/>
    <property type="match status" value="1"/>
</dbReference>
<sequence length="458" mass="48809">MTTNGTAPTRRTPDAGPEPSRRVWWRSLVDPVVRGVSVFGLALAGIVPLVLALVSTALVAIGVGALLLPYAHALVRAHANLLRWLCGRWFGVSIDAPYRPVEPVSGGWVGGSFRRTARLLRDPASWRDVLWLFYNVPVGGVLGLAAAVPVASGVEGMLMPLLWRLVDDGPGGSAAYWYLFVPVTTDTRAYIALGIGLLLLLAAPTVGGALLRGYARASRWLLAPTREAELTTRVAHLTQTRHDAVDTRAAELRRIERDLHDGAQARLVAMGMTLGAAEHLLESNPQAARALLNEAREASSKALQELRDLVRGIHPPVLADRGLADAVRALGLESPLRVEVVAELSGRLDPPVESAAYFAVSEILTNAAKHSGASRVWIDLRWESERAGARTGPGRLRVDVTDDGCGGADPSRGTGLRGIERRLGTFDGVLALNSPQGGPTLVTMELPCVLSSPKTSSS</sequence>
<feature type="transmembrane region" description="Helical" evidence="10">
    <location>
        <begin position="129"/>
        <end position="151"/>
    </location>
</feature>
<dbReference type="CDD" id="cd16917">
    <property type="entry name" value="HATPase_UhpB-NarQ-NarX-like"/>
    <property type="match status" value="1"/>
</dbReference>
<keyword evidence="10" id="KW-1133">Transmembrane helix</keyword>
<evidence type="ECO:0000256" key="2">
    <source>
        <dbReference type="ARBA" id="ARBA00012438"/>
    </source>
</evidence>
<dbReference type="RefSeq" id="WP_179816650.1">
    <property type="nucleotide sequence ID" value="NZ_JACBZD010000002.1"/>
</dbReference>
<evidence type="ECO:0000256" key="9">
    <source>
        <dbReference type="SAM" id="MobiDB-lite"/>
    </source>
</evidence>
<comment type="catalytic activity">
    <reaction evidence="1">
        <text>ATP + protein L-histidine = ADP + protein N-phospho-L-histidine.</text>
        <dbReference type="EC" id="2.7.13.3"/>
    </reaction>
</comment>
<keyword evidence="10" id="KW-0812">Transmembrane</keyword>
<keyword evidence="3" id="KW-0597">Phosphoprotein</keyword>
<dbReference type="Pfam" id="PF07730">
    <property type="entry name" value="HisKA_3"/>
    <property type="match status" value="1"/>
</dbReference>
<dbReference type="Gene3D" id="1.20.5.1930">
    <property type="match status" value="1"/>
</dbReference>
<dbReference type="GO" id="GO:0000155">
    <property type="term" value="F:phosphorelay sensor kinase activity"/>
    <property type="evidence" value="ECO:0007669"/>
    <property type="project" value="InterPro"/>
</dbReference>
<evidence type="ECO:0000256" key="7">
    <source>
        <dbReference type="ARBA" id="ARBA00022840"/>
    </source>
</evidence>
<dbReference type="Pfam" id="PF13796">
    <property type="entry name" value="Sensor"/>
    <property type="match status" value="1"/>
</dbReference>
<keyword evidence="4" id="KW-0808">Transferase</keyword>
<feature type="transmembrane region" description="Helical" evidence="10">
    <location>
        <begin position="38"/>
        <end position="68"/>
    </location>
</feature>
<keyword evidence="7" id="KW-0067">ATP-binding</keyword>
<dbReference type="Proteomes" id="UP000567795">
    <property type="component" value="Unassembled WGS sequence"/>
</dbReference>
<reference evidence="12 13" key="1">
    <citation type="submission" date="2020-07" db="EMBL/GenBank/DDBJ databases">
        <title>Sequencing the genomes of 1000 actinobacteria strains.</title>
        <authorList>
            <person name="Klenk H.-P."/>
        </authorList>
    </citation>
    <scope>NUCLEOTIDE SEQUENCE [LARGE SCALE GENOMIC DNA]</scope>
    <source>
        <strain evidence="12 13">DSM 42178</strain>
    </source>
</reference>
<evidence type="ECO:0000256" key="6">
    <source>
        <dbReference type="ARBA" id="ARBA00022777"/>
    </source>
</evidence>
<dbReference type="GO" id="GO:0046983">
    <property type="term" value="F:protein dimerization activity"/>
    <property type="evidence" value="ECO:0007669"/>
    <property type="project" value="InterPro"/>
</dbReference>
<protein>
    <recommendedName>
        <fullName evidence="2">histidine kinase</fullName>
        <ecNumber evidence="2">2.7.13.3</ecNumber>
    </recommendedName>
</protein>
<name>A0A852ZZ76_9ACTN</name>
<dbReference type="InterPro" id="IPR003594">
    <property type="entry name" value="HATPase_dom"/>
</dbReference>
<keyword evidence="10" id="KW-0472">Membrane</keyword>
<evidence type="ECO:0000256" key="3">
    <source>
        <dbReference type="ARBA" id="ARBA00022553"/>
    </source>
</evidence>
<keyword evidence="13" id="KW-1185">Reference proteome</keyword>
<dbReference type="InterPro" id="IPR050482">
    <property type="entry name" value="Sensor_HK_TwoCompSys"/>
</dbReference>
<dbReference type="PANTHER" id="PTHR24421:SF10">
    <property type="entry name" value="NITRATE_NITRITE SENSOR PROTEIN NARQ"/>
    <property type="match status" value="1"/>
</dbReference>
<accession>A0A852ZZ76</accession>
<dbReference type="EMBL" id="JACBZD010000002">
    <property type="protein sequence ID" value="NYI07683.1"/>
    <property type="molecule type" value="Genomic_DNA"/>
</dbReference>
<dbReference type="Gene3D" id="3.30.565.10">
    <property type="entry name" value="Histidine kinase-like ATPase, C-terminal domain"/>
    <property type="match status" value="1"/>
</dbReference>
<proteinExistence type="predicted"/>
<keyword evidence="6 12" id="KW-0418">Kinase</keyword>
<feature type="transmembrane region" description="Helical" evidence="10">
    <location>
        <begin position="189"/>
        <end position="211"/>
    </location>
</feature>
<evidence type="ECO:0000256" key="5">
    <source>
        <dbReference type="ARBA" id="ARBA00022741"/>
    </source>
</evidence>
<evidence type="ECO:0000259" key="11">
    <source>
        <dbReference type="SMART" id="SM00387"/>
    </source>
</evidence>
<dbReference type="GO" id="GO:0016020">
    <property type="term" value="C:membrane"/>
    <property type="evidence" value="ECO:0007669"/>
    <property type="project" value="InterPro"/>
</dbReference>
<comment type="caution">
    <text evidence="12">The sequence shown here is derived from an EMBL/GenBank/DDBJ whole genome shotgun (WGS) entry which is preliminary data.</text>
</comment>
<evidence type="ECO:0000256" key="1">
    <source>
        <dbReference type="ARBA" id="ARBA00000085"/>
    </source>
</evidence>
<dbReference type="EC" id="2.7.13.3" evidence="2"/>
<evidence type="ECO:0000313" key="12">
    <source>
        <dbReference type="EMBL" id="NYI07683.1"/>
    </source>
</evidence>
<evidence type="ECO:0000256" key="10">
    <source>
        <dbReference type="SAM" id="Phobius"/>
    </source>
</evidence>
<organism evidence="12 13">
    <name type="scientific">Allostreptomyces psammosilenae</name>
    <dbReference type="NCBI Taxonomy" id="1892865"/>
    <lineage>
        <taxon>Bacteria</taxon>
        <taxon>Bacillati</taxon>
        <taxon>Actinomycetota</taxon>
        <taxon>Actinomycetes</taxon>
        <taxon>Kitasatosporales</taxon>
        <taxon>Streptomycetaceae</taxon>
        <taxon>Allostreptomyces</taxon>
    </lineage>
</organism>
<gene>
    <name evidence="12" type="ORF">FHU37_004712</name>
</gene>
<dbReference type="PANTHER" id="PTHR24421">
    <property type="entry name" value="NITRATE/NITRITE SENSOR PROTEIN NARX-RELATED"/>
    <property type="match status" value="1"/>
</dbReference>
<evidence type="ECO:0000256" key="8">
    <source>
        <dbReference type="ARBA" id="ARBA00023012"/>
    </source>
</evidence>
<dbReference type="SUPFAM" id="SSF55874">
    <property type="entry name" value="ATPase domain of HSP90 chaperone/DNA topoisomerase II/histidine kinase"/>
    <property type="match status" value="1"/>
</dbReference>
<feature type="domain" description="Histidine kinase/HSP90-like ATPase" evidence="11">
    <location>
        <begin position="351"/>
        <end position="450"/>
    </location>
</feature>
<dbReference type="Pfam" id="PF02518">
    <property type="entry name" value="HATPase_c"/>
    <property type="match status" value="1"/>
</dbReference>
<dbReference type="InterPro" id="IPR025828">
    <property type="entry name" value="Put_sensor_dom"/>
</dbReference>
<dbReference type="InterPro" id="IPR011712">
    <property type="entry name" value="Sig_transdc_His_kin_sub3_dim/P"/>
</dbReference>
<dbReference type="GO" id="GO:0005524">
    <property type="term" value="F:ATP binding"/>
    <property type="evidence" value="ECO:0007669"/>
    <property type="project" value="UniProtKB-KW"/>
</dbReference>